<feature type="compositionally biased region" description="Low complexity" evidence="1">
    <location>
        <begin position="121"/>
        <end position="134"/>
    </location>
</feature>
<dbReference type="SUPFAM" id="SSF49723">
    <property type="entry name" value="Lipase/lipooxygenase domain (PLAT/LH2 domain)"/>
    <property type="match status" value="1"/>
</dbReference>
<dbReference type="Proteomes" id="UP000007752">
    <property type="component" value="Chromosome 4"/>
</dbReference>
<name>A3AUF8_ORYSJ</name>
<protein>
    <submittedName>
        <fullName evidence="3">Uncharacterized protein</fullName>
    </submittedName>
</protein>
<dbReference type="EMBL" id="CM000141">
    <property type="protein sequence ID" value="EAZ30947.1"/>
    <property type="molecule type" value="Genomic_DNA"/>
</dbReference>
<evidence type="ECO:0000256" key="2">
    <source>
        <dbReference type="SAM" id="SignalP"/>
    </source>
</evidence>
<sequence>MAHKLLCFAALISMAALAAGATSEEDTGALLLPGSTGSNQCVYTLYVETGSIWKAGTDAAIGVELYTAAGNGILIRNLQAWGGLMAAGHDYFDRSNVDIFSGRGACLGAPRLPHKARLQRAPASTTGGSASPSRSPSPVPTPGATGRRSTSSSGSPPTRRRTSSTPSGASAARSARPPPPPRRRAELSTEHVL</sequence>
<gene>
    <name evidence="3" type="ORF">OsJ_15026</name>
</gene>
<proteinExistence type="predicted"/>
<dbReference type="PANTHER" id="PTHR31718:SF22">
    <property type="entry name" value="OS02G0753300 PROTEIN"/>
    <property type="match status" value="1"/>
</dbReference>
<reference evidence="3" key="1">
    <citation type="journal article" date="2005" name="PLoS Biol.">
        <title>The genomes of Oryza sativa: a history of duplications.</title>
        <authorList>
            <person name="Yu J."/>
            <person name="Wang J."/>
            <person name="Lin W."/>
            <person name="Li S."/>
            <person name="Li H."/>
            <person name="Zhou J."/>
            <person name="Ni P."/>
            <person name="Dong W."/>
            <person name="Hu S."/>
            <person name="Zeng C."/>
            <person name="Zhang J."/>
            <person name="Zhang Y."/>
            <person name="Li R."/>
            <person name="Xu Z."/>
            <person name="Li S."/>
            <person name="Li X."/>
            <person name="Zheng H."/>
            <person name="Cong L."/>
            <person name="Lin L."/>
            <person name="Yin J."/>
            <person name="Geng J."/>
            <person name="Li G."/>
            <person name="Shi J."/>
            <person name="Liu J."/>
            <person name="Lv H."/>
            <person name="Li J."/>
            <person name="Wang J."/>
            <person name="Deng Y."/>
            <person name="Ran L."/>
            <person name="Shi X."/>
            <person name="Wang X."/>
            <person name="Wu Q."/>
            <person name="Li C."/>
            <person name="Ren X."/>
            <person name="Wang J."/>
            <person name="Wang X."/>
            <person name="Li D."/>
            <person name="Liu D."/>
            <person name="Zhang X."/>
            <person name="Ji Z."/>
            <person name="Zhao W."/>
            <person name="Sun Y."/>
            <person name="Zhang Z."/>
            <person name="Bao J."/>
            <person name="Han Y."/>
            <person name="Dong L."/>
            <person name="Ji J."/>
            <person name="Chen P."/>
            <person name="Wu S."/>
            <person name="Liu J."/>
            <person name="Xiao Y."/>
            <person name="Bu D."/>
            <person name="Tan J."/>
            <person name="Yang L."/>
            <person name="Ye C."/>
            <person name="Zhang J."/>
            <person name="Xu J."/>
            <person name="Zhou Y."/>
            <person name="Yu Y."/>
            <person name="Zhang B."/>
            <person name="Zhuang S."/>
            <person name="Wei H."/>
            <person name="Liu B."/>
            <person name="Lei M."/>
            <person name="Yu H."/>
            <person name="Li Y."/>
            <person name="Xu H."/>
            <person name="Wei S."/>
            <person name="He X."/>
            <person name="Fang L."/>
            <person name="Zhang Z."/>
            <person name="Zhang Y."/>
            <person name="Huang X."/>
            <person name="Su Z."/>
            <person name="Tong W."/>
            <person name="Li J."/>
            <person name="Tong Z."/>
            <person name="Li S."/>
            <person name="Ye J."/>
            <person name="Wang L."/>
            <person name="Fang L."/>
            <person name="Lei T."/>
            <person name="Chen C."/>
            <person name="Chen H."/>
            <person name="Xu Z."/>
            <person name="Li H."/>
            <person name="Huang H."/>
            <person name="Zhang F."/>
            <person name="Xu H."/>
            <person name="Li N."/>
            <person name="Zhao C."/>
            <person name="Li S."/>
            <person name="Dong L."/>
            <person name="Huang Y."/>
            <person name="Li L."/>
            <person name="Xi Y."/>
            <person name="Qi Q."/>
            <person name="Li W."/>
            <person name="Zhang B."/>
            <person name="Hu W."/>
            <person name="Zhang Y."/>
            <person name="Tian X."/>
            <person name="Jiao Y."/>
            <person name="Liang X."/>
            <person name="Jin J."/>
            <person name="Gao L."/>
            <person name="Zheng W."/>
            <person name="Hao B."/>
            <person name="Liu S."/>
            <person name="Wang W."/>
            <person name="Yuan L."/>
            <person name="Cao M."/>
            <person name="McDermott J."/>
            <person name="Samudrala R."/>
            <person name="Wang J."/>
            <person name="Wong G.K."/>
            <person name="Yang H."/>
        </authorList>
    </citation>
    <scope>NUCLEOTIDE SEQUENCE [LARGE SCALE GENOMIC DNA]</scope>
</reference>
<accession>A3AUF8</accession>
<dbReference type="Gene3D" id="2.60.60.20">
    <property type="entry name" value="PLAT/LH2 domain"/>
    <property type="match status" value="1"/>
</dbReference>
<feature type="compositionally biased region" description="Low complexity" evidence="1">
    <location>
        <begin position="142"/>
        <end position="175"/>
    </location>
</feature>
<keyword evidence="2" id="KW-0732">Signal</keyword>
<organism evidence="3">
    <name type="scientific">Oryza sativa subsp. japonica</name>
    <name type="common">Rice</name>
    <dbReference type="NCBI Taxonomy" id="39947"/>
    <lineage>
        <taxon>Eukaryota</taxon>
        <taxon>Viridiplantae</taxon>
        <taxon>Streptophyta</taxon>
        <taxon>Embryophyta</taxon>
        <taxon>Tracheophyta</taxon>
        <taxon>Spermatophyta</taxon>
        <taxon>Magnoliopsida</taxon>
        <taxon>Liliopsida</taxon>
        <taxon>Poales</taxon>
        <taxon>Poaceae</taxon>
        <taxon>BOP clade</taxon>
        <taxon>Oryzoideae</taxon>
        <taxon>Oryzeae</taxon>
        <taxon>Oryzinae</taxon>
        <taxon>Oryza</taxon>
        <taxon>Oryza sativa</taxon>
    </lineage>
</organism>
<dbReference type="InterPro" id="IPR036392">
    <property type="entry name" value="PLAT/LH2_dom_sf"/>
</dbReference>
<feature type="compositionally biased region" description="Basic and acidic residues" evidence="1">
    <location>
        <begin position="183"/>
        <end position="193"/>
    </location>
</feature>
<dbReference type="PANTHER" id="PTHR31718">
    <property type="entry name" value="PLAT DOMAIN-CONTAINING PROTEIN"/>
    <property type="match status" value="1"/>
</dbReference>
<feature type="signal peptide" evidence="2">
    <location>
        <begin position="1"/>
        <end position="20"/>
    </location>
</feature>
<feature type="region of interest" description="Disordered" evidence="1">
    <location>
        <begin position="116"/>
        <end position="193"/>
    </location>
</feature>
<dbReference type="AlphaFoldDB" id="A3AUF8"/>
<evidence type="ECO:0000313" key="3">
    <source>
        <dbReference type="EMBL" id="EAZ30947.1"/>
    </source>
</evidence>
<reference evidence="3" key="2">
    <citation type="submission" date="2008-12" db="EMBL/GenBank/DDBJ databases">
        <title>Improved gene annotation of the rice (Oryza sativa) genomes.</title>
        <authorList>
            <person name="Wang J."/>
            <person name="Li R."/>
            <person name="Fan W."/>
            <person name="Huang Q."/>
            <person name="Zhang J."/>
            <person name="Zhou Y."/>
            <person name="Hu Y."/>
            <person name="Zi S."/>
            <person name="Li J."/>
            <person name="Ni P."/>
            <person name="Zheng H."/>
            <person name="Zhang Y."/>
            <person name="Zhao M."/>
            <person name="Hao Q."/>
            <person name="McDermott J."/>
            <person name="Samudrala R."/>
            <person name="Kristiansen K."/>
            <person name="Wong G.K.-S."/>
        </authorList>
    </citation>
    <scope>NUCLEOTIDE SEQUENCE</scope>
</reference>
<evidence type="ECO:0000256" key="1">
    <source>
        <dbReference type="SAM" id="MobiDB-lite"/>
    </source>
</evidence>
<feature type="chain" id="PRO_5002651783" evidence="2">
    <location>
        <begin position="21"/>
        <end position="193"/>
    </location>
</feature>